<protein>
    <recommendedName>
        <fullName evidence="3">STAS/SEC14 domain-containing protein</fullName>
    </recommendedName>
</protein>
<evidence type="ECO:0008006" key="3">
    <source>
        <dbReference type="Google" id="ProtNLM"/>
    </source>
</evidence>
<sequence>MRYNPKFKIWLDNNVLIAMVKGSWSQQDAEDFAQEFKAVVTPLLGDDWASVMLLDNWHLGVPGIEPVIKDLVRWKIARGLRYSAHVYWPSTVKEFQLDKMVQDVNSRFELQKFKQPQQAFDWLETHGFNTDNQQKLAVD</sequence>
<gene>
    <name evidence="1" type="ORF">SAMN06297280_3505</name>
</gene>
<reference evidence="2" key="1">
    <citation type="submission" date="2017-09" db="EMBL/GenBank/DDBJ databases">
        <authorList>
            <person name="Varghese N."/>
            <person name="Submissions S."/>
        </authorList>
    </citation>
    <scope>NUCLEOTIDE SEQUENCE [LARGE SCALE GENOMIC DNA]</scope>
    <source>
        <strain evidence="2">CGMCC 1.12461</strain>
    </source>
</reference>
<proteinExistence type="predicted"/>
<dbReference type="EMBL" id="OBEB01000008">
    <property type="protein sequence ID" value="SNY58870.1"/>
    <property type="molecule type" value="Genomic_DNA"/>
</dbReference>
<dbReference type="OrthoDB" id="8903822at2"/>
<name>A0A285JEZ6_9GAMM</name>
<evidence type="ECO:0000313" key="1">
    <source>
        <dbReference type="EMBL" id="SNY58870.1"/>
    </source>
</evidence>
<dbReference type="AlphaFoldDB" id="A0A285JEZ6"/>
<keyword evidence="2" id="KW-1185">Reference proteome</keyword>
<evidence type="ECO:0000313" key="2">
    <source>
        <dbReference type="Proteomes" id="UP000219353"/>
    </source>
</evidence>
<dbReference type="RefSeq" id="WP_097112680.1">
    <property type="nucleotide sequence ID" value="NZ_OBEB01000008.1"/>
</dbReference>
<dbReference type="Proteomes" id="UP000219353">
    <property type="component" value="Unassembled WGS sequence"/>
</dbReference>
<organism evidence="1 2">
    <name type="scientific">Arsukibacterium tuosuense</name>
    <dbReference type="NCBI Taxonomy" id="1323745"/>
    <lineage>
        <taxon>Bacteria</taxon>
        <taxon>Pseudomonadati</taxon>
        <taxon>Pseudomonadota</taxon>
        <taxon>Gammaproteobacteria</taxon>
        <taxon>Chromatiales</taxon>
        <taxon>Chromatiaceae</taxon>
        <taxon>Arsukibacterium</taxon>
    </lineage>
</organism>
<accession>A0A285JEZ6</accession>